<dbReference type="InterPro" id="IPR018129">
    <property type="entry name" value="PEP_COase_Lys_AS"/>
</dbReference>
<comment type="subunit">
    <text evidence="10">Homotetramer.</text>
</comment>
<dbReference type="RefSeq" id="WP_157912957.1">
    <property type="nucleotide sequence ID" value="NZ_LN890655.1"/>
</dbReference>
<evidence type="ECO:0000313" key="13">
    <source>
        <dbReference type="EMBL" id="CUS03284.2"/>
    </source>
</evidence>
<evidence type="ECO:0000256" key="4">
    <source>
        <dbReference type="ARBA" id="ARBA00012305"/>
    </source>
</evidence>
<dbReference type="GO" id="GO:0008964">
    <property type="term" value="F:phosphoenolpyruvate carboxylase activity"/>
    <property type="evidence" value="ECO:0007669"/>
    <property type="project" value="UniProtKB-UniRule"/>
</dbReference>
<evidence type="ECO:0000256" key="11">
    <source>
        <dbReference type="PROSITE-ProRule" id="PRU10111"/>
    </source>
</evidence>
<evidence type="ECO:0000256" key="3">
    <source>
        <dbReference type="ARBA" id="ARBA00008346"/>
    </source>
</evidence>
<dbReference type="InterPro" id="IPR015813">
    <property type="entry name" value="Pyrv/PenolPyrv_kinase-like_dom"/>
</dbReference>
<dbReference type="PRINTS" id="PR00150">
    <property type="entry name" value="PEPCARBXLASE"/>
</dbReference>
<sequence>MALSREKQERLSEDIHLLGDVLGHVIRRQAGIEIFELEERIRALSKTRRLEDDPAIDARLAYVVGRLDPAEAELVARSFTTYFELVNLAEEEHRVRVLRQRERDVHPRPLPESVGAAVAALHGAGVDEFEMRRLLHRLHIDLVFTAHPTQAKRRTVLTRLRRISAALSDIDQRDLLPAERQAVINQITADVTLLWVTDRSRTSRPTVTDEVRTGLFYFDNTLWEALPAVYRDLAAALGQYYPTLQPPDRFLTFASWIGGDRDGNPNVTAAVTAETLRLHRGLALEKHRAAARALDRALSISSRLADVPEAVDEAVEAYGEPSGHLAFLHDRYPHETYRHLAGQLAADLAEASAGDMIARLMGEELPPLRMRRMENLLEPLALMDRSLREAGMADIARADLELSLHQARIFGLHAARLDLRQYSDQHTAVLDELFGRLGWFDGFATLDGPARAAALTDALARPVPNLTMLGDLSAEATEALALFAILKRAVDYYGPELFGPYIVSMTHGPEDILAPLLLARWHGLCLSDDGAPEGLTFAPLFETRADLRAAPEVMAALFDHPGYAPHLARVGRRQTIMIGYSDSNKDAGYLAANWELYGGQEALARACAAHDVVMTLFHGRGGTIARGGGPANRAILAQPPGSVGGRIRITEQGEVIADRYGHPAIAARHLQQVVHAVLIAAAPDSYHLTARPKPEWRAAMEELAAVSYRAYRELIYETPELLVYWSQATPMDEISQMRIGSRPSRRTGAATFDSLRAIPWGFSWMQCRHVLPGWFGVGEALAAYSQSPAGLALLQEMYHEWPFFRNLLDNSQVSMAQADMGIARLYADLVEDGRVRDLIFGRVSAAFAQTRAAILQTTGHRELLDNDSVLQRAVRRRNPYIDPLNFIQVSLLRRLRALPDADSAAAESLRDTIFLTINGIASGLKNTG</sequence>
<evidence type="ECO:0000256" key="12">
    <source>
        <dbReference type="PROSITE-ProRule" id="PRU10112"/>
    </source>
</evidence>
<proteinExistence type="inferred from homology"/>
<keyword evidence="8 10" id="KW-0120">Carbon dioxide fixation</keyword>
<dbReference type="OrthoDB" id="9768133at2"/>
<protein>
    <recommendedName>
        <fullName evidence="5 10">Phosphoenolpyruvate carboxylase</fullName>
        <shortName evidence="10">PEPC</shortName>
        <shortName evidence="10">PEPCase</shortName>
        <ecNumber evidence="4 10">4.1.1.31</ecNumber>
    </recommendedName>
</protein>
<reference evidence="13" key="1">
    <citation type="submission" date="2016-01" db="EMBL/GenBank/DDBJ databases">
        <authorList>
            <person name="Mcilroy J.S."/>
            <person name="Karst M S."/>
            <person name="Albertsen M."/>
        </authorList>
    </citation>
    <scope>NUCLEOTIDE SEQUENCE</scope>
    <source>
        <strain evidence="13">Cfx-K</strain>
    </source>
</reference>
<keyword evidence="14" id="KW-1185">Reference proteome</keyword>
<evidence type="ECO:0000256" key="9">
    <source>
        <dbReference type="ARBA" id="ARBA00048995"/>
    </source>
</evidence>
<dbReference type="EC" id="4.1.1.31" evidence="4 10"/>
<dbReference type="PROSITE" id="PS00781">
    <property type="entry name" value="PEPCASE_1"/>
    <property type="match status" value="1"/>
</dbReference>
<dbReference type="PROSITE" id="PS00393">
    <property type="entry name" value="PEPCASE_2"/>
    <property type="match status" value="1"/>
</dbReference>
<comment type="cofactor">
    <cofactor evidence="1 10">
        <name>Mg(2+)</name>
        <dbReference type="ChEBI" id="CHEBI:18420"/>
    </cofactor>
</comment>
<dbReference type="AlphaFoldDB" id="A0A160T170"/>
<dbReference type="KEGG" id="pbf:CFX0092_A1406"/>
<evidence type="ECO:0000256" key="1">
    <source>
        <dbReference type="ARBA" id="ARBA00001946"/>
    </source>
</evidence>
<dbReference type="PANTHER" id="PTHR30523">
    <property type="entry name" value="PHOSPHOENOLPYRUVATE CARBOXYLASE"/>
    <property type="match status" value="1"/>
</dbReference>
<accession>A0A160T170</accession>
<gene>
    <name evidence="10 13" type="primary">ppc</name>
    <name evidence="13" type="ORF">CFX0092_A1406</name>
</gene>
<dbReference type="InterPro" id="IPR021135">
    <property type="entry name" value="PEP_COase"/>
</dbReference>
<dbReference type="GO" id="GO:0006099">
    <property type="term" value="P:tricarboxylic acid cycle"/>
    <property type="evidence" value="ECO:0007669"/>
    <property type="project" value="InterPro"/>
</dbReference>
<evidence type="ECO:0000256" key="6">
    <source>
        <dbReference type="ARBA" id="ARBA00022842"/>
    </source>
</evidence>
<evidence type="ECO:0000256" key="5">
    <source>
        <dbReference type="ARBA" id="ARBA00022419"/>
    </source>
</evidence>
<feature type="active site" evidence="10 12">
    <location>
        <position position="585"/>
    </location>
</feature>
<dbReference type="InterPro" id="IPR022805">
    <property type="entry name" value="PEP_COase_bac/pln-type"/>
</dbReference>
<dbReference type="PANTHER" id="PTHR30523:SF6">
    <property type="entry name" value="PHOSPHOENOLPYRUVATE CARBOXYLASE"/>
    <property type="match status" value="1"/>
</dbReference>
<dbReference type="Proteomes" id="UP000215027">
    <property type="component" value="Chromosome I"/>
</dbReference>
<feature type="active site" evidence="10 11">
    <location>
        <position position="147"/>
    </location>
</feature>
<dbReference type="EMBL" id="LN890655">
    <property type="protein sequence ID" value="CUS03284.2"/>
    <property type="molecule type" value="Genomic_DNA"/>
</dbReference>
<dbReference type="InterPro" id="IPR033129">
    <property type="entry name" value="PEPCASE_His_AS"/>
</dbReference>
<dbReference type="HAMAP" id="MF_00595">
    <property type="entry name" value="PEPcase_type1"/>
    <property type="match status" value="1"/>
</dbReference>
<evidence type="ECO:0000256" key="8">
    <source>
        <dbReference type="ARBA" id="ARBA00023300"/>
    </source>
</evidence>
<comment type="similarity">
    <text evidence="3 10">Belongs to the PEPCase type 1 family.</text>
</comment>
<evidence type="ECO:0000256" key="7">
    <source>
        <dbReference type="ARBA" id="ARBA00023239"/>
    </source>
</evidence>
<dbReference type="NCBIfam" id="NF000584">
    <property type="entry name" value="PRK00009.1"/>
    <property type="match status" value="1"/>
</dbReference>
<name>A0A160T170_9CHLR</name>
<dbReference type="GO" id="GO:0006107">
    <property type="term" value="P:oxaloacetate metabolic process"/>
    <property type="evidence" value="ECO:0007669"/>
    <property type="project" value="UniProtKB-UniRule"/>
</dbReference>
<comment type="catalytic activity">
    <reaction evidence="9 10">
        <text>oxaloacetate + phosphate = phosphoenolpyruvate + hydrogencarbonate</text>
        <dbReference type="Rhea" id="RHEA:28370"/>
        <dbReference type="ChEBI" id="CHEBI:16452"/>
        <dbReference type="ChEBI" id="CHEBI:17544"/>
        <dbReference type="ChEBI" id="CHEBI:43474"/>
        <dbReference type="ChEBI" id="CHEBI:58702"/>
        <dbReference type="EC" id="4.1.1.31"/>
    </reaction>
</comment>
<evidence type="ECO:0000256" key="10">
    <source>
        <dbReference type="HAMAP-Rule" id="MF_00595"/>
    </source>
</evidence>
<dbReference type="SUPFAM" id="SSF51621">
    <property type="entry name" value="Phosphoenolpyruvate/pyruvate domain"/>
    <property type="match status" value="1"/>
</dbReference>
<organism evidence="13 14">
    <name type="scientific">Candidatus Promineifilum breve</name>
    <dbReference type="NCBI Taxonomy" id="1806508"/>
    <lineage>
        <taxon>Bacteria</taxon>
        <taxon>Bacillati</taxon>
        <taxon>Chloroflexota</taxon>
        <taxon>Ardenticatenia</taxon>
        <taxon>Candidatus Promineifilales</taxon>
        <taxon>Candidatus Promineifilaceae</taxon>
        <taxon>Candidatus Promineifilum</taxon>
    </lineage>
</organism>
<dbReference type="GO" id="GO:0005829">
    <property type="term" value="C:cytosol"/>
    <property type="evidence" value="ECO:0007669"/>
    <property type="project" value="TreeGrafter"/>
</dbReference>
<dbReference type="Pfam" id="PF00311">
    <property type="entry name" value="PEPcase"/>
    <property type="match status" value="1"/>
</dbReference>
<evidence type="ECO:0000256" key="2">
    <source>
        <dbReference type="ARBA" id="ARBA00003670"/>
    </source>
</evidence>
<dbReference type="GO" id="GO:0000287">
    <property type="term" value="F:magnesium ion binding"/>
    <property type="evidence" value="ECO:0007669"/>
    <property type="project" value="UniProtKB-UniRule"/>
</dbReference>
<keyword evidence="7 10" id="KW-0456">Lyase</keyword>
<evidence type="ECO:0000313" key="14">
    <source>
        <dbReference type="Proteomes" id="UP000215027"/>
    </source>
</evidence>
<dbReference type="Gene3D" id="1.20.1440.90">
    <property type="entry name" value="Phosphoenolpyruvate/pyruvate domain"/>
    <property type="match status" value="1"/>
</dbReference>
<dbReference type="GO" id="GO:0015977">
    <property type="term" value="P:carbon fixation"/>
    <property type="evidence" value="ECO:0007669"/>
    <property type="project" value="UniProtKB-UniRule"/>
</dbReference>
<keyword evidence="6 10" id="KW-0460">Magnesium</keyword>
<comment type="function">
    <text evidence="2 10">Forms oxaloacetate, a four-carbon dicarboxylic acid source for the tricarboxylic acid cycle.</text>
</comment>